<dbReference type="PANTHER" id="PTHR24148">
    <property type="entry name" value="ANKYRIN REPEAT DOMAIN-CONTAINING PROTEIN 39 HOMOLOG-RELATED"/>
    <property type="match status" value="1"/>
</dbReference>
<dbReference type="EMBL" id="MU863657">
    <property type="protein sequence ID" value="KAK4098621.1"/>
    <property type="molecule type" value="Genomic_DNA"/>
</dbReference>
<evidence type="ECO:0000313" key="3">
    <source>
        <dbReference type="Proteomes" id="UP001305647"/>
    </source>
</evidence>
<dbReference type="PANTHER" id="PTHR24148:SF73">
    <property type="entry name" value="HET DOMAIN PROTEIN (AFU_ORTHOLOGUE AFUA_8G01020)"/>
    <property type="match status" value="1"/>
</dbReference>
<name>A0AAN6SZE1_9PEZI</name>
<proteinExistence type="predicted"/>
<comment type="caution">
    <text evidence="2">The sequence shown here is derived from an EMBL/GenBank/DDBJ whole genome shotgun (WGS) entry which is preliminary data.</text>
</comment>
<feature type="domain" description="Heterokaryon incompatibility" evidence="1">
    <location>
        <begin position="49"/>
        <end position="215"/>
    </location>
</feature>
<protein>
    <recommendedName>
        <fullName evidence="1">Heterokaryon incompatibility domain-containing protein</fullName>
    </recommendedName>
</protein>
<dbReference type="Pfam" id="PF26639">
    <property type="entry name" value="Het-6_barrel"/>
    <property type="match status" value="1"/>
</dbReference>
<dbReference type="AlphaFoldDB" id="A0AAN6SZE1"/>
<reference evidence="2" key="2">
    <citation type="submission" date="2023-05" db="EMBL/GenBank/DDBJ databases">
        <authorList>
            <consortium name="Lawrence Berkeley National Laboratory"/>
            <person name="Steindorff A."/>
            <person name="Hensen N."/>
            <person name="Bonometti L."/>
            <person name="Westerberg I."/>
            <person name="Brannstrom I.O."/>
            <person name="Guillou S."/>
            <person name="Cros-Aarteil S."/>
            <person name="Calhoun S."/>
            <person name="Haridas S."/>
            <person name="Kuo A."/>
            <person name="Mondo S."/>
            <person name="Pangilinan J."/>
            <person name="Riley R."/>
            <person name="Labutti K."/>
            <person name="Andreopoulos B."/>
            <person name="Lipzen A."/>
            <person name="Chen C."/>
            <person name="Yanf M."/>
            <person name="Daum C."/>
            <person name="Ng V."/>
            <person name="Clum A."/>
            <person name="Ohm R."/>
            <person name="Martin F."/>
            <person name="Silar P."/>
            <person name="Natvig D."/>
            <person name="Lalanne C."/>
            <person name="Gautier V."/>
            <person name="Ament-Velasquez S.L."/>
            <person name="Kruys A."/>
            <person name="Hutchinson M.I."/>
            <person name="Powell A.J."/>
            <person name="Barry K."/>
            <person name="Miller A.N."/>
            <person name="Grigoriev I.V."/>
            <person name="Debuchy R."/>
            <person name="Gladieux P."/>
            <person name="Thoren M.H."/>
            <person name="Johannesson H."/>
        </authorList>
    </citation>
    <scope>NUCLEOTIDE SEQUENCE</scope>
    <source>
        <strain evidence="2">CBS 757.83</strain>
    </source>
</reference>
<keyword evidence="3" id="KW-1185">Reference proteome</keyword>
<dbReference type="Pfam" id="PF06985">
    <property type="entry name" value="HET"/>
    <property type="match status" value="1"/>
</dbReference>
<reference evidence="2" key="1">
    <citation type="journal article" date="2023" name="Mol. Phylogenet. Evol.">
        <title>Genome-scale phylogeny and comparative genomics of the fungal order Sordariales.</title>
        <authorList>
            <person name="Hensen N."/>
            <person name="Bonometti L."/>
            <person name="Westerberg I."/>
            <person name="Brannstrom I.O."/>
            <person name="Guillou S."/>
            <person name="Cros-Aarteil S."/>
            <person name="Calhoun S."/>
            <person name="Haridas S."/>
            <person name="Kuo A."/>
            <person name="Mondo S."/>
            <person name="Pangilinan J."/>
            <person name="Riley R."/>
            <person name="LaButti K."/>
            <person name="Andreopoulos B."/>
            <person name="Lipzen A."/>
            <person name="Chen C."/>
            <person name="Yan M."/>
            <person name="Daum C."/>
            <person name="Ng V."/>
            <person name="Clum A."/>
            <person name="Steindorff A."/>
            <person name="Ohm R.A."/>
            <person name="Martin F."/>
            <person name="Silar P."/>
            <person name="Natvig D.O."/>
            <person name="Lalanne C."/>
            <person name="Gautier V."/>
            <person name="Ament-Velasquez S.L."/>
            <person name="Kruys A."/>
            <person name="Hutchinson M.I."/>
            <person name="Powell A.J."/>
            <person name="Barry K."/>
            <person name="Miller A.N."/>
            <person name="Grigoriev I.V."/>
            <person name="Debuchy R."/>
            <person name="Gladieux P."/>
            <person name="Hiltunen Thoren M."/>
            <person name="Johannesson H."/>
        </authorList>
    </citation>
    <scope>NUCLEOTIDE SEQUENCE</scope>
    <source>
        <strain evidence="2">CBS 757.83</strain>
    </source>
</reference>
<evidence type="ECO:0000313" key="2">
    <source>
        <dbReference type="EMBL" id="KAK4098621.1"/>
    </source>
</evidence>
<organism evidence="2 3">
    <name type="scientific">Parathielavia hyrcaniae</name>
    <dbReference type="NCBI Taxonomy" id="113614"/>
    <lineage>
        <taxon>Eukaryota</taxon>
        <taxon>Fungi</taxon>
        <taxon>Dikarya</taxon>
        <taxon>Ascomycota</taxon>
        <taxon>Pezizomycotina</taxon>
        <taxon>Sordariomycetes</taxon>
        <taxon>Sordariomycetidae</taxon>
        <taxon>Sordariales</taxon>
        <taxon>Chaetomiaceae</taxon>
        <taxon>Parathielavia</taxon>
    </lineage>
</organism>
<evidence type="ECO:0000259" key="1">
    <source>
        <dbReference type="Pfam" id="PF06985"/>
    </source>
</evidence>
<sequence>MVADVSLRQRVIYRPLAPRFIRVLELDPGEFGDKIVGRLVPQAIDGEPYEAVSYVWGDTRNRRDITIDGATVSVTANLHGALTAFRYRPGSARQRRQVRRLWADAVCINQEDLSERTSQVELMARIFVSARRVLAWLGWEEGEEDHQQHLVAVRFIHAFMEDPEAHLRRARILFLHKEDLSRDDLQKFERQARTWESVRDFFETPYFHRTWIVQELGLAREAIMFTALRPAAGADQALELGYIDWPLVGRFVRFLDYAAASLVTHLGLRSWVAHHILMVWEAKEDGTPECDFLTGMHWARILGVTDARDRVHGLLGHPLAVMDDGELVVRPDYTVTRGVVYTRLAATFIRKTKNLYVLSLVDHEDDPSTEARGDWDPQDEGRMPTWVPDWHGINRTTPFDYSPPAAEVQDPEIRIDGETENCARNTPLPHLLLRGWVVDEIAAVSPRMETTDFPVTHLARERAKENPFWLDRVWELVLPASDGSTDARDALAVLESLSLALPLGTQEDGQTVRRAIGPQQTPEQHRRSFAAYVLEYHELWRGAFEAEIAADDSYLPKRSLYSSLPVEAQAELDRRAEGASSGGFLECMTWLSMCRVIYRTRLGLVGMGSRVTRPGDLVCRVRGSPVLLTLRQIKDSGRSNDQVSETGAAPDGGPILCAYIGPTVVPARMKRDVVNGGEFGEMAANFRVV</sequence>
<accession>A0AAN6SZE1</accession>
<dbReference type="InterPro" id="IPR052895">
    <property type="entry name" value="HetReg/Transcr_Mod"/>
</dbReference>
<dbReference type="Proteomes" id="UP001305647">
    <property type="component" value="Unassembled WGS sequence"/>
</dbReference>
<gene>
    <name evidence="2" type="ORF">N658DRAFT_431777</name>
</gene>
<dbReference type="InterPro" id="IPR010730">
    <property type="entry name" value="HET"/>
</dbReference>